<proteinExistence type="predicted"/>
<reference evidence="1" key="1">
    <citation type="submission" date="2014-11" db="EMBL/GenBank/DDBJ databases">
        <authorList>
            <person name="Amaro Gonzalez C."/>
        </authorList>
    </citation>
    <scope>NUCLEOTIDE SEQUENCE</scope>
</reference>
<name>A0A0E9RA67_ANGAN</name>
<organism evidence="1">
    <name type="scientific">Anguilla anguilla</name>
    <name type="common">European freshwater eel</name>
    <name type="synonym">Muraena anguilla</name>
    <dbReference type="NCBI Taxonomy" id="7936"/>
    <lineage>
        <taxon>Eukaryota</taxon>
        <taxon>Metazoa</taxon>
        <taxon>Chordata</taxon>
        <taxon>Craniata</taxon>
        <taxon>Vertebrata</taxon>
        <taxon>Euteleostomi</taxon>
        <taxon>Actinopterygii</taxon>
        <taxon>Neopterygii</taxon>
        <taxon>Teleostei</taxon>
        <taxon>Anguilliformes</taxon>
        <taxon>Anguillidae</taxon>
        <taxon>Anguilla</taxon>
    </lineage>
</organism>
<reference evidence="1" key="2">
    <citation type="journal article" date="2015" name="Fish Shellfish Immunol.">
        <title>Early steps in the European eel (Anguilla anguilla)-Vibrio vulnificus interaction in the gills: Role of the RtxA13 toxin.</title>
        <authorList>
            <person name="Callol A."/>
            <person name="Pajuelo D."/>
            <person name="Ebbesson L."/>
            <person name="Teles M."/>
            <person name="MacKenzie S."/>
            <person name="Amaro C."/>
        </authorList>
    </citation>
    <scope>NUCLEOTIDE SEQUENCE</scope>
</reference>
<dbReference type="AlphaFoldDB" id="A0A0E9RA67"/>
<protein>
    <submittedName>
        <fullName evidence="1">Uncharacterized protein</fullName>
    </submittedName>
</protein>
<dbReference type="EMBL" id="GBXM01083222">
    <property type="protein sequence ID" value="JAH25355.1"/>
    <property type="molecule type" value="Transcribed_RNA"/>
</dbReference>
<accession>A0A0E9RA67</accession>
<evidence type="ECO:0000313" key="1">
    <source>
        <dbReference type="EMBL" id="JAH25355.1"/>
    </source>
</evidence>
<sequence>MLYKASFYVLVMWNSATASNFTAFSTDTGAYIIPEKKDV</sequence>